<feature type="region of interest" description="Disordered" evidence="1">
    <location>
        <begin position="33"/>
        <end position="67"/>
    </location>
</feature>
<name>A0A6H5FYY3_9HEMI</name>
<feature type="region of interest" description="Disordered" evidence="1">
    <location>
        <begin position="104"/>
        <end position="131"/>
    </location>
</feature>
<keyword evidence="3" id="KW-1185">Reference proteome</keyword>
<dbReference type="Proteomes" id="UP000479000">
    <property type="component" value="Unassembled WGS sequence"/>
</dbReference>
<evidence type="ECO:0000313" key="2">
    <source>
        <dbReference type="EMBL" id="CAA9994493.1"/>
    </source>
</evidence>
<sequence>MEKCFHNDTKYISYSFAVRRGCQDDVTKLRQVFPQHENQGARKEPVSRREKSSSETHRGAKNCKQHTHESFCHLRSTFQRVRPPITAKTSFAGHAPDSYAENYQQSTASLSPHVSTNTTNNLATHSNPNRRTLGLNVFHLPSWRPRLTWLDSSSSPQDSSSNPPFFQCLEKLPGPLLVHPWSDWLCGVKGQCFLGLFPSPIERKELITLEFTVDEGEKLGPRAEIRPCPTAPIPPDCPQVLPIAPKCLSTASKCPLLLPDAPPIVPHCPQMSPTAPKYSHCPQVPPTAPKCPQLPPSVFPLPPSAFSLPPNAPNTLK</sequence>
<dbReference type="AlphaFoldDB" id="A0A6H5FYY3"/>
<evidence type="ECO:0000313" key="3">
    <source>
        <dbReference type="Proteomes" id="UP000479000"/>
    </source>
</evidence>
<organism evidence="2 3">
    <name type="scientific">Nesidiocoris tenuis</name>
    <dbReference type="NCBI Taxonomy" id="355587"/>
    <lineage>
        <taxon>Eukaryota</taxon>
        <taxon>Metazoa</taxon>
        <taxon>Ecdysozoa</taxon>
        <taxon>Arthropoda</taxon>
        <taxon>Hexapoda</taxon>
        <taxon>Insecta</taxon>
        <taxon>Pterygota</taxon>
        <taxon>Neoptera</taxon>
        <taxon>Paraneoptera</taxon>
        <taxon>Hemiptera</taxon>
        <taxon>Heteroptera</taxon>
        <taxon>Panheteroptera</taxon>
        <taxon>Cimicomorpha</taxon>
        <taxon>Miridae</taxon>
        <taxon>Dicyphina</taxon>
        <taxon>Nesidiocoris</taxon>
    </lineage>
</organism>
<protein>
    <submittedName>
        <fullName evidence="2">Uncharacterized protein</fullName>
    </submittedName>
</protein>
<accession>A0A6H5FYY3</accession>
<reference evidence="2 3" key="1">
    <citation type="submission" date="2020-02" db="EMBL/GenBank/DDBJ databases">
        <authorList>
            <person name="Ferguson B K."/>
        </authorList>
    </citation>
    <scope>NUCLEOTIDE SEQUENCE [LARGE SCALE GENOMIC DNA]</scope>
</reference>
<feature type="compositionally biased region" description="Basic and acidic residues" evidence="1">
    <location>
        <begin position="39"/>
        <end position="58"/>
    </location>
</feature>
<gene>
    <name evidence="2" type="ORF">NTEN_LOCUS1309</name>
</gene>
<dbReference type="EMBL" id="CADCXU010001993">
    <property type="protein sequence ID" value="CAA9994493.1"/>
    <property type="molecule type" value="Genomic_DNA"/>
</dbReference>
<proteinExistence type="predicted"/>
<evidence type="ECO:0000256" key="1">
    <source>
        <dbReference type="SAM" id="MobiDB-lite"/>
    </source>
</evidence>
<feature type="compositionally biased region" description="Polar residues" evidence="1">
    <location>
        <begin position="104"/>
        <end position="130"/>
    </location>
</feature>